<dbReference type="Gene3D" id="3.40.50.150">
    <property type="entry name" value="Vaccinia Virus protein VP39"/>
    <property type="match status" value="1"/>
</dbReference>
<accession>A0AAW1KDR4</accession>
<dbReference type="AlphaFoldDB" id="A0AAW1KDR4"/>
<dbReference type="PANTHER" id="PTHR33593">
    <property type="entry name" value="DUF1442 FAMILY PROTEIN"/>
    <property type="match status" value="1"/>
</dbReference>
<sequence>MKLVWSPENASKAYIDTVKSCELHQGSGVAELIAAMAAGWNAKLIVETWSQGGRIATSIGLATAAKHTGGRHVCIVPDNRSRVAYIKAISSTITTPEIIVGDPEEVMSELEGVDFLVVDSRRRDFSQFLRLARLSQRGAVLVCKNASGGKTGSWRAVVDDGRRVVRTAYLPVGEGIDMAHVASSGSSSSSSERRWIKHFDQSSGEEHVIRTR</sequence>
<dbReference type="PANTHER" id="PTHR33593:SF2">
    <property type="entry name" value="ANKYRIN REPEAT_KH DOMAIN PROTEIN (DUF1442)"/>
    <property type="match status" value="1"/>
</dbReference>
<dbReference type="InterPro" id="IPR029063">
    <property type="entry name" value="SAM-dependent_MTases_sf"/>
</dbReference>
<dbReference type="Proteomes" id="UP001443914">
    <property type="component" value="Unassembled WGS sequence"/>
</dbReference>
<dbReference type="InterPro" id="IPR009902">
    <property type="entry name" value="DUF1442"/>
</dbReference>
<name>A0AAW1KDR4_SAPOF</name>
<dbReference type="EMBL" id="JBDFQZ010000006">
    <property type="protein sequence ID" value="KAK9716455.1"/>
    <property type="molecule type" value="Genomic_DNA"/>
</dbReference>
<evidence type="ECO:0000313" key="2">
    <source>
        <dbReference type="Proteomes" id="UP001443914"/>
    </source>
</evidence>
<comment type="caution">
    <text evidence="1">The sequence shown here is derived from an EMBL/GenBank/DDBJ whole genome shotgun (WGS) entry which is preliminary data.</text>
</comment>
<proteinExistence type="predicted"/>
<organism evidence="1 2">
    <name type="scientific">Saponaria officinalis</name>
    <name type="common">Common soapwort</name>
    <name type="synonym">Lychnis saponaria</name>
    <dbReference type="NCBI Taxonomy" id="3572"/>
    <lineage>
        <taxon>Eukaryota</taxon>
        <taxon>Viridiplantae</taxon>
        <taxon>Streptophyta</taxon>
        <taxon>Embryophyta</taxon>
        <taxon>Tracheophyta</taxon>
        <taxon>Spermatophyta</taxon>
        <taxon>Magnoliopsida</taxon>
        <taxon>eudicotyledons</taxon>
        <taxon>Gunneridae</taxon>
        <taxon>Pentapetalae</taxon>
        <taxon>Caryophyllales</taxon>
        <taxon>Caryophyllaceae</taxon>
        <taxon>Caryophylleae</taxon>
        <taxon>Saponaria</taxon>
    </lineage>
</organism>
<gene>
    <name evidence="1" type="ORF">RND81_06G234700</name>
</gene>
<keyword evidence="2" id="KW-1185">Reference proteome</keyword>
<dbReference type="Pfam" id="PF07279">
    <property type="entry name" value="DUF1442"/>
    <property type="match status" value="1"/>
</dbReference>
<evidence type="ECO:0008006" key="3">
    <source>
        <dbReference type="Google" id="ProtNLM"/>
    </source>
</evidence>
<evidence type="ECO:0000313" key="1">
    <source>
        <dbReference type="EMBL" id="KAK9716455.1"/>
    </source>
</evidence>
<reference evidence="1" key="1">
    <citation type="submission" date="2024-03" db="EMBL/GenBank/DDBJ databases">
        <title>WGS assembly of Saponaria officinalis var. Norfolk2.</title>
        <authorList>
            <person name="Jenkins J."/>
            <person name="Shu S."/>
            <person name="Grimwood J."/>
            <person name="Barry K."/>
            <person name="Goodstein D."/>
            <person name="Schmutz J."/>
            <person name="Leebens-Mack J."/>
            <person name="Osbourn A."/>
        </authorList>
    </citation>
    <scope>NUCLEOTIDE SEQUENCE [LARGE SCALE GENOMIC DNA]</scope>
    <source>
        <strain evidence="1">JIC</strain>
    </source>
</reference>
<protein>
    <recommendedName>
        <fullName evidence="3">S-adenosyl-L-methionine-dependent methyltransferase</fullName>
    </recommendedName>
</protein>